<feature type="transmembrane region" description="Helical" evidence="2">
    <location>
        <begin position="187"/>
        <end position="205"/>
    </location>
</feature>
<feature type="transmembrane region" description="Helical" evidence="2">
    <location>
        <begin position="12"/>
        <end position="41"/>
    </location>
</feature>
<sequence length="233" mass="25467">MAPSKWLENGLILIVMAVVITILGWSSTTGIAFAWLVVTITHLEDIGRLKLSNGWLTGVSLALLELLAAGLWCWPGPFVWGLVVGLLTIAATSQITGLFKNDEGILWLGAVCLTAIILIVRFWGWGIPAGCLTTVAALAVWLNFFQPQNYTAQAMPRDMSAALFLANFVALQILAAGLWIWGWQFFIGLWLGPVALAAFVAYDWISSWGDDDKSEDDEDEDEDDEEDEACATT</sequence>
<dbReference type="Proteomes" id="UP000178240">
    <property type="component" value="Unassembled WGS sequence"/>
</dbReference>
<name>A0A1G1Y123_9BACT</name>
<keyword evidence="2" id="KW-0472">Membrane</keyword>
<keyword evidence="2" id="KW-1133">Transmembrane helix</keyword>
<protein>
    <submittedName>
        <fullName evidence="3">Uncharacterized protein</fullName>
    </submittedName>
</protein>
<feature type="transmembrane region" description="Helical" evidence="2">
    <location>
        <begin position="53"/>
        <end position="72"/>
    </location>
</feature>
<proteinExistence type="predicted"/>
<feature type="transmembrane region" description="Helical" evidence="2">
    <location>
        <begin position="127"/>
        <end position="145"/>
    </location>
</feature>
<evidence type="ECO:0000256" key="2">
    <source>
        <dbReference type="SAM" id="Phobius"/>
    </source>
</evidence>
<evidence type="ECO:0000313" key="3">
    <source>
        <dbReference type="EMBL" id="OGY45894.1"/>
    </source>
</evidence>
<evidence type="ECO:0000256" key="1">
    <source>
        <dbReference type="SAM" id="MobiDB-lite"/>
    </source>
</evidence>
<organism evidence="3 4">
    <name type="scientific">Candidatus Buchananbacteria bacterium RIFCSPHIGHO2_01_FULL_44_11</name>
    <dbReference type="NCBI Taxonomy" id="1797535"/>
    <lineage>
        <taxon>Bacteria</taxon>
        <taxon>Candidatus Buchananiibacteriota</taxon>
    </lineage>
</organism>
<feature type="transmembrane region" description="Helical" evidence="2">
    <location>
        <begin position="105"/>
        <end position="121"/>
    </location>
</feature>
<gene>
    <name evidence="3" type="ORF">A2744_00905</name>
</gene>
<feature type="transmembrane region" description="Helical" evidence="2">
    <location>
        <begin position="161"/>
        <end position="181"/>
    </location>
</feature>
<dbReference type="AlphaFoldDB" id="A0A1G1Y123"/>
<accession>A0A1G1Y123</accession>
<feature type="transmembrane region" description="Helical" evidence="2">
    <location>
        <begin position="78"/>
        <end position="98"/>
    </location>
</feature>
<dbReference type="EMBL" id="MHIE01000010">
    <property type="protein sequence ID" value="OGY45894.1"/>
    <property type="molecule type" value="Genomic_DNA"/>
</dbReference>
<evidence type="ECO:0000313" key="4">
    <source>
        <dbReference type="Proteomes" id="UP000178240"/>
    </source>
</evidence>
<dbReference type="STRING" id="1797535.A2744_00905"/>
<comment type="caution">
    <text evidence="3">The sequence shown here is derived from an EMBL/GenBank/DDBJ whole genome shotgun (WGS) entry which is preliminary data.</text>
</comment>
<feature type="compositionally biased region" description="Acidic residues" evidence="1">
    <location>
        <begin position="212"/>
        <end position="233"/>
    </location>
</feature>
<reference evidence="3 4" key="1">
    <citation type="journal article" date="2016" name="Nat. Commun.">
        <title>Thousands of microbial genomes shed light on interconnected biogeochemical processes in an aquifer system.</title>
        <authorList>
            <person name="Anantharaman K."/>
            <person name="Brown C.T."/>
            <person name="Hug L.A."/>
            <person name="Sharon I."/>
            <person name="Castelle C.J."/>
            <person name="Probst A.J."/>
            <person name="Thomas B.C."/>
            <person name="Singh A."/>
            <person name="Wilkins M.J."/>
            <person name="Karaoz U."/>
            <person name="Brodie E.L."/>
            <person name="Williams K.H."/>
            <person name="Hubbard S.S."/>
            <person name="Banfield J.F."/>
        </authorList>
    </citation>
    <scope>NUCLEOTIDE SEQUENCE [LARGE SCALE GENOMIC DNA]</scope>
</reference>
<keyword evidence="2" id="KW-0812">Transmembrane</keyword>
<feature type="region of interest" description="Disordered" evidence="1">
    <location>
        <begin position="210"/>
        <end position="233"/>
    </location>
</feature>